<feature type="transmembrane region" description="Helical" evidence="8">
    <location>
        <begin position="247"/>
        <end position="271"/>
    </location>
</feature>
<feature type="transmembrane region" description="Helical" evidence="8">
    <location>
        <begin position="200"/>
        <end position="217"/>
    </location>
</feature>
<evidence type="ECO:0000256" key="6">
    <source>
        <dbReference type="ARBA" id="ARBA00022989"/>
    </source>
</evidence>
<dbReference type="GO" id="GO:0055056">
    <property type="term" value="F:D-glucose transmembrane transporter activity"/>
    <property type="evidence" value="ECO:0007669"/>
    <property type="project" value="InterPro"/>
</dbReference>
<keyword evidence="7 8" id="KW-0472">Membrane</keyword>
<dbReference type="InterPro" id="IPR036259">
    <property type="entry name" value="MFS_trans_sf"/>
</dbReference>
<dbReference type="GO" id="GO:0005886">
    <property type="term" value="C:plasma membrane"/>
    <property type="evidence" value="ECO:0007669"/>
    <property type="project" value="UniProtKB-SubCell"/>
</dbReference>
<sequence length="441" mass="47343">MTTDTTARAPATSSALIPMTIIGVLFFVFGFVTWLNGALIPFLKIVCELNEFQALFVTFAFYIAYTVMALPAALVLRRTGYKTGMVIGLAVMAVGSLVFIPAAQSSHYAVFLLALFILGTGLTLLQTAANPYIVCIGPRESAAMRMSIMGLLNKAAGVVAPVVFTLWVLTGMDQFDEDVLLALSAEARAERLAELSNRLVVPYLYMAGALLALMLFVQFSSLPELNVDAESDDEAGDKLGILNHPQAILGAIALFMYVGVEVIAGDTIGLYGRRMDVAHFGSLTAYTMTFMVIGYVVGVLCIPRFLSQARALTGSAIFGVLFTVGVLTGSGESDWIASILFGWLGIPTVPNTVMFLALLGLANALCWPAIWPLSLADLGKYTSVGSALLIMGIAGGAVIPLLYGHFAESTSNQAAYWVMLPCYAYILFYALKGHKLRRWKS</sequence>
<evidence type="ECO:0000256" key="1">
    <source>
        <dbReference type="ARBA" id="ARBA00003321"/>
    </source>
</evidence>
<feature type="transmembrane region" description="Helical" evidence="8">
    <location>
        <begin position="12"/>
        <end position="34"/>
    </location>
</feature>
<evidence type="ECO:0000256" key="2">
    <source>
        <dbReference type="ARBA" id="ARBA00004429"/>
    </source>
</evidence>
<keyword evidence="4" id="KW-1003">Cell membrane</keyword>
<organism evidence="9 10">
    <name type="scientific">Marinimicrobium koreense</name>
    <dbReference type="NCBI Taxonomy" id="306545"/>
    <lineage>
        <taxon>Bacteria</taxon>
        <taxon>Pseudomonadati</taxon>
        <taxon>Pseudomonadota</taxon>
        <taxon>Gammaproteobacteria</taxon>
        <taxon>Cellvibrionales</taxon>
        <taxon>Cellvibrionaceae</taxon>
        <taxon>Marinimicrobium</taxon>
    </lineage>
</organism>
<dbReference type="InterPro" id="IPR005964">
    <property type="entry name" value="Glc/Gal_transptr_bac"/>
</dbReference>
<keyword evidence="6 8" id="KW-1133">Transmembrane helix</keyword>
<feature type="transmembrane region" description="Helical" evidence="8">
    <location>
        <begin position="309"/>
        <end position="329"/>
    </location>
</feature>
<dbReference type="GO" id="GO:1904659">
    <property type="term" value="P:D-glucose transmembrane transport"/>
    <property type="evidence" value="ECO:0007669"/>
    <property type="project" value="InterPro"/>
</dbReference>
<feature type="transmembrane region" description="Helical" evidence="8">
    <location>
        <begin position="151"/>
        <end position="170"/>
    </location>
</feature>
<evidence type="ECO:0000313" key="9">
    <source>
        <dbReference type="EMBL" id="ROQ18338.1"/>
    </source>
</evidence>
<feature type="transmembrane region" description="Helical" evidence="8">
    <location>
        <begin position="414"/>
        <end position="431"/>
    </location>
</feature>
<evidence type="ECO:0000256" key="7">
    <source>
        <dbReference type="ARBA" id="ARBA00023136"/>
    </source>
</evidence>
<comment type="function">
    <text evidence="1">Intake of glucose and galactose.</text>
</comment>
<comment type="similarity">
    <text evidence="3">Belongs to the major facilitator superfamily. FHS transporter (TC 2.A.1.7) family.</text>
</comment>
<comment type="caution">
    <text evidence="9">The sequence shown here is derived from an EMBL/GenBank/DDBJ whole genome shotgun (WGS) entry which is preliminary data.</text>
</comment>
<evidence type="ECO:0000256" key="4">
    <source>
        <dbReference type="ARBA" id="ARBA00022475"/>
    </source>
</evidence>
<dbReference type="NCBIfam" id="TIGR01272">
    <property type="entry name" value="gluP"/>
    <property type="match status" value="1"/>
</dbReference>
<feature type="transmembrane region" description="Helical" evidence="8">
    <location>
        <begin position="108"/>
        <end position="130"/>
    </location>
</feature>
<proteinExistence type="inferred from homology"/>
<dbReference type="PANTHER" id="PTHR43702">
    <property type="entry name" value="L-FUCOSE-PROTON SYMPORTER"/>
    <property type="match status" value="1"/>
</dbReference>
<keyword evidence="10" id="KW-1185">Reference proteome</keyword>
<evidence type="ECO:0000256" key="3">
    <source>
        <dbReference type="ARBA" id="ARBA00009120"/>
    </source>
</evidence>
<dbReference type="Gene3D" id="1.20.1250.20">
    <property type="entry name" value="MFS general substrate transporter like domains"/>
    <property type="match status" value="2"/>
</dbReference>
<dbReference type="GO" id="GO:0005354">
    <property type="term" value="F:galactose transmembrane transporter activity"/>
    <property type="evidence" value="ECO:0007669"/>
    <property type="project" value="InterPro"/>
</dbReference>
<dbReference type="SUPFAM" id="SSF103473">
    <property type="entry name" value="MFS general substrate transporter"/>
    <property type="match status" value="1"/>
</dbReference>
<comment type="subcellular location">
    <subcellularLocation>
        <location evidence="2">Cell inner membrane</location>
        <topology evidence="2">Multi-pass membrane protein</topology>
    </subcellularLocation>
</comment>
<dbReference type="InterPro" id="IPR011701">
    <property type="entry name" value="MFS"/>
</dbReference>
<feature type="transmembrane region" description="Helical" evidence="8">
    <location>
        <begin position="54"/>
        <end position="76"/>
    </location>
</feature>
<feature type="transmembrane region" description="Helical" evidence="8">
    <location>
        <begin position="381"/>
        <end position="402"/>
    </location>
</feature>
<feature type="transmembrane region" description="Helical" evidence="8">
    <location>
        <begin position="283"/>
        <end position="302"/>
    </location>
</feature>
<dbReference type="Proteomes" id="UP000273643">
    <property type="component" value="Unassembled WGS sequence"/>
</dbReference>
<name>A0A3N1NT28_9GAMM</name>
<dbReference type="AlphaFoldDB" id="A0A3N1NT28"/>
<dbReference type="EMBL" id="RJUK01000002">
    <property type="protein sequence ID" value="ROQ18338.1"/>
    <property type="molecule type" value="Genomic_DNA"/>
</dbReference>
<accession>A0A3N1NT28</accession>
<feature type="transmembrane region" description="Helical" evidence="8">
    <location>
        <begin position="83"/>
        <end position="102"/>
    </location>
</feature>
<reference evidence="9 10" key="1">
    <citation type="submission" date="2018-11" db="EMBL/GenBank/DDBJ databases">
        <title>Genomic Encyclopedia of Type Strains, Phase IV (KMG-IV): sequencing the most valuable type-strain genomes for metagenomic binning, comparative biology and taxonomic classification.</title>
        <authorList>
            <person name="Goeker M."/>
        </authorList>
    </citation>
    <scope>NUCLEOTIDE SEQUENCE [LARGE SCALE GENOMIC DNA]</scope>
    <source>
        <strain evidence="9 10">DSM 16974</strain>
    </source>
</reference>
<dbReference type="PANTHER" id="PTHR43702:SF12">
    <property type="entry name" value="N-ACETYL GLUCOSAMINE TRANSPORTER NAGP"/>
    <property type="match status" value="1"/>
</dbReference>
<dbReference type="Pfam" id="PF07690">
    <property type="entry name" value="MFS_1"/>
    <property type="match status" value="1"/>
</dbReference>
<gene>
    <name evidence="9" type="ORF">EDC38_2560</name>
</gene>
<dbReference type="CDD" id="cd17394">
    <property type="entry name" value="MFS_FucP_like"/>
    <property type="match status" value="1"/>
</dbReference>
<dbReference type="InterPro" id="IPR050375">
    <property type="entry name" value="MFS_TsgA-like"/>
</dbReference>
<dbReference type="OrthoDB" id="9795150at2"/>
<protein>
    <submittedName>
        <fullName evidence="9">Glucose/galactose transporter</fullName>
    </submittedName>
</protein>
<evidence type="ECO:0000256" key="8">
    <source>
        <dbReference type="SAM" id="Phobius"/>
    </source>
</evidence>
<evidence type="ECO:0000313" key="10">
    <source>
        <dbReference type="Proteomes" id="UP000273643"/>
    </source>
</evidence>
<evidence type="ECO:0000256" key="5">
    <source>
        <dbReference type="ARBA" id="ARBA00022692"/>
    </source>
</evidence>
<keyword evidence="5 8" id="KW-0812">Transmembrane</keyword>